<dbReference type="OrthoDB" id="21557at2759"/>
<keyword evidence="2" id="KW-1185">Reference proteome</keyword>
<reference evidence="1 2" key="1">
    <citation type="journal article" date="2019" name="Commun. Biol.">
        <title>The bagworm genome reveals a unique fibroin gene that provides high tensile strength.</title>
        <authorList>
            <person name="Kono N."/>
            <person name="Nakamura H."/>
            <person name="Ohtoshi R."/>
            <person name="Tomita M."/>
            <person name="Numata K."/>
            <person name="Arakawa K."/>
        </authorList>
    </citation>
    <scope>NUCLEOTIDE SEQUENCE [LARGE SCALE GENOMIC DNA]</scope>
</reference>
<sequence length="144" mass="16663">MSKPLEKQEEFWAVVRDILLKFDKSERIILLLKCRSEKVVNEKKKAWLDLFSEKANHRVQRKDILKDQRKDAESTDTVADDNVTATEYMIDDGNESEITMNEIMKALKRMKVGKAAGYDELLSEMLRGGGDIVASVLYQLFNKY</sequence>
<dbReference type="AlphaFoldDB" id="A0A4C1ZTK5"/>
<organism evidence="1 2">
    <name type="scientific">Eumeta variegata</name>
    <name type="common">Bagworm moth</name>
    <name type="synonym">Eumeta japonica</name>
    <dbReference type="NCBI Taxonomy" id="151549"/>
    <lineage>
        <taxon>Eukaryota</taxon>
        <taxon>Metazoa</taxon>
        <taxon>Ecdysozoa</taxon>
        <taxon>Arthropoda</taxon>
        <taxon>Hexapoda</taxon>
        <taxon>Insecta</taxon>
        <taxon>Pterygota</taxon>
        <taxon>Neoptera</taxon>
        <taxon>Endopterygota</taxon>
        <taxon>Lepidoptera</taxon>
        <taxon>Glossata</taxon>
        <taxon>Ditrysia</taxon>
        <taxon>Tineoidea</taxon>
        <taxon>Psychidae</taxon>
        <taxon>Oiketicinae</taxon>
        <taxon>Eumeta</taxon>
    </lineage>
</organism>
<gene>
    <name evidence="1" type="ORF">EVAR_64414_1</name>
</gene>
<evidence type="ECO:0000313" key="1">
    <source>
        <dbReference type="EMBL" id="GBP92231.1"/>
    </source>
</evidence>
<protein>
    <submittedName>
        <fullName evidence="1">Uncharacterized protein</fullName>
    </submittedName>
</protein>
<name>A0A4C1ZTK5_EUMVA</name>
<accession>A0A4C1ZTK5</accession>
<evidence type="ECO:0000313" key="2">
    <source>
        <dbReference type="Proteomes" id="UP000299102"/>
    </source>
</evidence>
<comment type="caution">
    <text evidence="1">The sequence shown here is derived from an EMBL/GenBank/DDBJ whole genome shotgun (WGS) entry which is preliminary data.</text>
</comment>
<proteinExistence type="predicted"/>
<dbReference type="Proteomes" id="UP000299102">
    <property type="component" value="Unassembled WGS sequence"/>
</dbReference>
<dbReference type="EMBL" id="BGZK01002251">
    <property type="protein sequence ID" value="GBP92231.1"/>
    <property type="molecule type" value="Genomic_DNA"/>
</dbReference>